<dbReference type="Proteomes" id="UP000250078">
    <property type="component" value="Unassembled WGS sequence"/>
</dbReference>
<proteinExistence type="predicted"/>
<keyword evidence="2" id="KW-1185">Reference proteome</keyword>
<evidence type="ECO:0000313" key="1">
    <source>
        <dbReference type="EMBL" id="OCK86834.1"/>
    </source>
</evidence>
<reference evidence="1 2" key="1">
    <citation type="journal article" date="2016" name="Nat. Commun.">
        <title>Ectomycorrhizal ecology is imprinted in the genome of the dominant symbiotic fungus Cenococcum geophilum.</title>
        <authorList>
            <consortium name="DOE Joint Genome Institute"/>
            <person name="Peter M."/>
            <person name="Kohler A."/>
            <person name="Ohm R.A."/>
            <person name="Kuo A."/>
            <person name="Krutzmann J."/>
            <person name="Morin E."/>
            <person name="Arend M."/>
            <person name="Barry K.W."/>
            <person name="Binder M."/>
            <person name="Choi C."/>
            <person name="Clum A."/>
            <person name="Copeland A."/>
            <person name="Grisel N."/>
            <person name="Haridas S."/>
            <person name="Kipfer T."/>
            <person name="LaButti K."/>
            <person name="Lindquist E."/>
            <person name="Lipzen A."/>
            <person name="Maire R."/>
            <person name="Meier B."/>
            <person name="Mihaltcheva S."/>
            <person name="Molinier V."/>
            <person name="Murat C."/>
            <person name="Poggeler S."/>
            <person name="Quandt C.A."/>
            <person name="Sperisen C."/>
            <person name="Tritt A."/>
            <person name="Tisserant E."/>
            <person name="Crous P.W."/>
            <person name="Henrissat B."/>
            <person name="Nehls U."/>
            <person name="Egli S."/>
            <person name="Spatafora J.W."/>
            <person name="Grigoriev I.V."/>
            <person name="Martin F.M."/>
        </authorList>
    </citation>
    <scope>NUCLEOTIDE SEQUENCE [LARGE SCALE GENOMIC DNA]</scope>
    <source>
        <strain evidence="1 2">1.58</strain>
    </source>
</reference>
<gene>
    <name evidence="1" type="ORF">K441DRAFT_24113</name>
</gene>
<accession>A0ACC8EKV3</accession>
<protein>
    <submittedName>
        <fullName evidence="1">Uncharacterized protein</fullName>
    </submittedName>
</protein>
<name>A0ACC8EKV3_9PEZI</name>
<evidence type="ECO:0000313" key="2">
    <source>
        <dbReference type="Proteomes" id="UP000250078"/>
    </source>
</evidence>
<dbReference type="EMBL" id="KV748284">
    <property type="protein sequence ID" value="OCK86834.1"/>
    <property type="molecule type" value="Genomic_DNA"/>
</dbReference>
<organism evidence="1 2">
    <name type="scientific">Cenococcum geophilum 1.58</name>
    <dbReference type="NCBI Taxonomy" id="794803"/>
    <lineage>
        <taxon>Eukaryota</taxon>
        <taxon>Fungi</taxon>
        <taxon>Dikarya</taxon>
        <taxon>Ascomycota</taxon>
        <taxon>Pezizomycotina</taxon>
        <taxon>Dothideomycetes</taxon>
        <taxon>Pleosporomycetidae</taxon>
        <taxon>Gloniales</taxon>
        <taxon>Gloniaceae</taxon>
        <taxon>Cenococcum</taxon>
    </lineage>
</organism>
<sequence length="137" mass="15195">MGRWADGQMGRWADGQMGRWQMGKMGQNSCDMGWLPHFAKHVPTPRIVHLSVEMTQSMQPRLGARCAQPEARIFSSRPPHTSLQERTCRRKSAQARWVPALVHRAVIGGFGGPRKPLEAIRGVVPAAAVEWRSSSAA</sequence>